<protein>
    <submittedName>
        <fullName evidence="7">MFS general substrate transporter</fullName>
    </submittedName>
</protein>
<sequence length="519" mass="56199">MEPATRPRRYGATDSSASEVPMSPVPGEADRYLPVAIIFLMLIIDGLGFAVALAPQTRLFEDIVCRQYYSRNAGDALGLAREDGCKISAVQDVVAQLFGWQTFFDGIPGLVLAMYFGVLADTRGRSAVLFWSMAGQLLGMSWLLMICWLELPLQLTWLSSLFLVIGGGGTVTSAVSMMVLTDSTSEDNRSRVFFLGQAVLIVSEIIGPALSSATMEKSLWLPLSIALACTVTTTVLAGVMPETLPHGRDNRPLDPDYVRKPGHVERGLRGRLSVIWRHTSSTLGFIISHSSILYLVVTFLVVDYSRQSLGILLQYISLRYSVSISRANLVLSFKAFAQLATFALVLPAVDAFVVKHLRVSAESKDLWLSRLSVGLLAIGFAVLVLAPSLPLVFVALVIYTLGSGFNAFARSLLSSLVESHMIGTLFTTLAMMDTTGSLLAGPMVAGTFSWSLKFTGMARGLPYMFSFVICSLAMLALARVGVARSTVEDEECRPIIDGEPEEDVPRPLTEAVEPSTGCL</sequence>
<feature type="transmembrane region" description="Helical" evidence="6">
    <location>
        <begin position="281"/>
        <end position="302"/>
    </location>
</feature>
<organism evidence="7 8">
    <name type="scientific">Ophiocordyceps sinensis (strain Co18 / CGMCC 3.14243)</name>
    <name type="common">Yarsagumba caterpillar fungus</name>
    <name type="synonym">Hirsutella sinensis</name>
    <dbReference type="NCBI Taxonomy" id="911162"/>
    <lineage>
        <taxon>Eukaryota</taxon>
        <taxon>Fungi</taxon>
        <taxon>Dikarya</taxon>
        <taxon>Ascomycota</taxon>
        <taxon>Pezizomycotina</taxon>
        <taxon>Sordariomycetes</taxon>
        <taxon>Hypocreomycetidae</taxon>
        <taxon>Hypocreales</taxon>
        <taxon>Ophiocordycipitaceae</taxon>
        <taxon>Ophiocordyceps</taxon>
    </lineage>
</organism>
<accession>T5A3N1</accession>
<feature type="transmembrane region" description="Helical" evidence="6">
    <location>
        <begin position="391"/>
        <end position="409"/>
    </location>
</feature>
<dbReference type="Gene3D" id="1.20.1250.20">
    <property type="entry name" value="MFS general substrate transporter like domains"/>
    <property type="match status" value="1"/>
</dbReference>
<dbReference type="InterPro" id="IPR011701">
    <property type="entry name" value="MFS"/>
</dbReference>
<feature type="transmembrane region" description="Helical" evidence="6">
    <location>
        <begin position="32"/>
        <end position="54"/>
    </location>
</feature>
<evidence type="ECO:0000313" key="8">
    <source>
        <dbReference type="Proteomes" id="UP000019374"/>
    </source>
</evidence>
<comment type="subcellular location">
    <subcellularLocation>
        <location evidence="1">Membrane</location>
        <topology evidence="1">Multi-pass membrane protein</topology>
    </subcellularLocation>
</comment>
<dbReference type="HOGENOM" id="CLU_013756_2_1_1"/>
<feature type="transmembrane region" description="Helical" evidence="6">
    <location>
        <begin position="335"/>
        <end position="354"/>
    </location>
</feature>
<keyword evidence="4 6" id="KW-0472">Membrane</keyword>
<dbReference type="EMBL" id="KE652975">
    <property type="protein sequence ID" value="EQL00065.1"/>
    <property type="molecule type" value="Genomic_DNA"/>
</dbReference>
<reference evidence="7 8" key="1">
    <citation type="journal article" date="2013" name="Chin. Sci. Bull.">
        <title>Genome survey uncovers the secrets of sex and lifestyle in caterpillar fungus.</title>
        <authorList>
            <person name="Hu X."/>
            <person name="Zhang Y."/>
            <person name="Xiao G."/>
            <person name="Zheng P."/>
            <person name="Xia Y."/>
            <person name="Zhang X."/>
            <person name="St Leger R.J."/>
            <person name="Liu X."/>
            <person name="Wang C."/>
        </authorList>
    </citation>
    <scope>NUCLEOTIDE SEQUENCE [LARGE SCALE GENOMIC DNA]</scope>
    <source>
        <strain evidence="8">Co18 / CGMCC 3.14243</strain>
        <tissue evidence="7">Fruit-body</tissue>
    </source>
</reference>
<evidence type="ECO:0000256" key="2">
    <source>
        <dbReference type="ARBA" id="ARBA00022692"/>
    </source>
</evidence>
<dbReference type="GO" id="GO:0022857">
    <property type="term" value="F:transmembrane transporter activity"/>
    <property type="evidence" value="ECO:0007669"/>
    <property type="project" value="InterPro"/>
</dbReference>
<proteinExistence type="predicted"/>
<evidence type="ECO:0000256" key="5">
    <source>
        <dbReference type="SAM" id="MobiDB-lite"/>
    </source>
</evidence>
<dbReference type="AlphaFoldDB" id="T5A3N1"/>
<feature type="transmembrane region" description="Helical" evidence="6">
    <location>
        <begin position="98"/>
        <end position="116"/>
    </location>
</feature>
<feature type="transmembrane region" description="Helical" evidence="6">
    <location>
        <begin position="128"/>
        <end position="151"/>
    </location>
</feature>
<gene>
    <name evidence="7" type="ORF">OCS_04224</name>
</gene>
<feature type="transmembrane region" description="Helical" evidence="6">
    <location>
        <begin position="366"/>
        <end position="385"/>
    </location>
</feature>
<keyword evidence="3 6" id="KW-1133">Transmembrane helix</keyword>
<evidence type="ECO:0000313" key="7">
    <source>
        <dbReference type="EMBL" id="EQL00065.1"/>
    </source>
</evidence>
<dbReference type="GO" id="GO:0016020">
    <property type="term" value="C:membrane"/>
    <property type="evidence" value="ECO:0007669"/>
    <property type="project" value="UniProtKB-SubCell"/>
</dbReference>
<feature type="transmembrane region" description="Helical" evidence="6">
    <location>
        <begin position="421"/>
        <end position="440"/>
    </location>
</feature>
<feature type="transmembrane region" description="Helical" evidence="6">
    <location>
        <begin position="192"/>
        <end position="213"/>
    </location>
</feature>
<dbReference type="PANTHER" id="PTHR23507:SF1">
    <property type="entry name" value="FI18259P1-RELATED"/>
    <property type="match status" value="1"/>
</dbReference>
<name>T5A3N1_OPHSC</name>
<evidence type="ECO:0000256" key="1">
    <source>
        <dbReference type="ARBA" id="ARBA00004141"/>
    </source>
</evidence>
<dbReference type="OrthoDB" id="194139at2759"/>
<keyword evidence="2 6" id="KW-0812">Transmembrane</keyword>
<dbReference type="InterPro" id="IPR036259">
    <property type="entry name" value="MFS_trans_sf"/>
</dbReference>
<feature type="transmembrane region" description="Helical" evidence="6">
    <location>
        <begin position="157"/>
        <end position="180"/>
    </location>
</feature>
<feature type="region of interest" description="Disordered" evidence="5">
    <location>
        <begin position="1"/>
        <end position="23"/>
    </location>
</feature>
<feature type="region of interest" description="Disordered" evidence="5">
    <location>
        <begin position="497"/>
        <end position="519"/>
    </location>
</feature>
<evidence type="ECO:0000256" key="6">
    <source>
        <dbReference type="SAM" id="Phobius"/>
    </source>
</evidence>
<evidence type="ECO:0000256" key="4">
    <source>
        <dbReference type="ARBA" id="ARBA00023136"/>
    </source>
</evidence>
<dbReference type="Pfam" id="PF07690">
    <property type="entry name" value="MFS_1"/>
    <property type="match status" value="1"/>
</dbReference>
<dbReference type="Proteomes" id="UP000019374">
    <property type="component" value="Unassembled WGS sequence"/>
</dbReference>
<dbReference type="eggNOG" id="ENOG502QWBF">
    <property type="taxonomic scope" value="Eukaryota"/>
</dbReference>
<evidence type="ECO:0000256" key="3">
    <source>
        <dbReference type="ARBA" id="ARBA00022989"/>
    </source>
</evidence>
<dbReference type="SUPFAM" id="SSF103473">
    <property type="entry name" value="MFS general substrate transporter"/>
    <property type="match status" value="1"/>
</dbReference>
<dbReference type="PANTHER" id="PTHR23507">
    <property type="entry name" value="ZGC:174356"/>
    <property type="match status" value="1"/>
</dbReference>
<feature type="transmembrane region" description="Helical" evidence="6">
    <location>
        <begin position="460"/>
        <end position="478"/>
    </location>
</feature>
<feature type="transmembrane region" description="Helical" evidence="6">
    <location>
        <begin position="219"/>
        <end position="239"/>
    </location>
</feature>